<dbReference type="GO" id="GO:0008360">
    <property type="term" value="P:regulation of cell shape"/>
    <property type="evidence" value="ECO:0007669"/>
    <property type="project" value="UniProtKB-KW"/>
</dbReference>
<evidence type="ECO:0000259" key="3">
    <source>
        <dbReference type="Pfam" id="PF04085"/>
    </source>
</evidence>
<comment type="similarity">
    <text evidence="1">Belongs to the MreC family.</text>
</comment>
<evidence type="ECO:0000256" key="2">
    <source>
        <dbReference type="SAM" id="Phobius"/>
    </source>
</evidence>
<keyword evidence="2" id="KW-0472">Membrane</keyword>
<dbReference type="InterPro" id="IPR055342">
    <property type="entry name" value="MreC_beta-barrel_core"/>
</dbReference>
<feature type="transmembrane region" description="Helical" evidence="2">
    <location>
        <begin position="7"/>
        <end position="27"/>
    </location>
</feature>
<dbReference type="AlphaFoldDB" id="A0A9D1MSB8"/>
<dbReference type="GO" id="GO:0005886">
    <property type="term" value="C:plasma membrane"/>
    <property type="evidence" value="ECO:0007669"/>
    <property type="project" value="TreeGrafter"/>
</dbReference>
<comment type="function">
    <text evidence="1">Involved in formation and maintenance of cell shape.</text>
</comment>
<proteinExistence type="inferred from homology"/>
<dbReference type="InterPro" id="IPR007221">
    <property type="entry name" value="MreC"/>
</dbReference>
<dbReference type="InterPro" id="IPR042177">
    <property type="entry name" value="Cell/Rod_1"/>
</dbReference>
<dbReference type="EMBL" id="DVNO01000026">
    <property type="protein sequence ID" value="HIU65589.1"/>
    <property type="molecule type" value="Genomic_DNA"/>
</dbReference>
<name>A0A9D1MSB8_9PROT</name>
<accession>A0A9D1MSB8</accession>
<dbReference type="PANTHER" id="PTHR34138">
    <property type="entry name" value="CELL SHAPE-DETERMINING PROTEIN MREC"/>
    <property type="match status" value="1"/>
</dbReference>
<keyword evidence="2" id="KW-0812">Transmembrane</keyword>
<evidence type="ECO:0000313" key="4">
    <source>
        <dbReference type="EMBL" id="HIU65589.1"/>
    </source>
</evidence>
<dbReference type="PANTHER" id="PTHR34138:SF1">
    <property type="entry name" value="CELL SHAPE-DETERMINING PROTEIN MREC"/>
    <property type="match status" value="1"/>
</dbReference>
<evidence type="ECO:0000313" key="5">
    <source>
        <dbReference type="Proteomes" id="UP000824142"/>
    </source>
</evidence>
<reference evidence="4" key="2">
    <citation type="journal article" date="2021" name="PeerJ">
        <title>Extensive microbial diversity within the chicken gut microbiome revealed by metagenomics and culture.</title>
        <authorList>
            <person name="Gilroy R."/>
            <person name="Ravi A."/>
            <person name="Getino M."/>
            <person name="Pursley I."/>
            <person name="Horton D.L."/>
            <person name="Alikhan N.F."/>
            <person name="Baker D."/>
            <person name="Gharbi K."/>
            <person name="Hall N."/>
            <person name="Watson M."/>
            <person name="Adriaenssens E.M."/>
            <person name="Foster-Nyarko E."/>
            <person name="Jarju S."/>
            <person name="Secka A."/>
            <person name="Antonio M."/>
            <person name="Oren A."/>
            <person name="Chaudhuri R.R."/>
            <person name="La Ragione R."/>
            <person name="Hildebrand F."/>
            <person name="Pallen M.J."/>
        </authorList>
    </citation>
    <scope>NUCLEOTIDE SEQUENCE</scope>
    <source>
        <strain evidence="4">CHK136-897</strain>
    </source>
</reference>
<keyword evidence="2" id="KW-1133">Transmembrane helix</keyword>
<reference evidence="4" key="1">
    <citation type="submission" date="2020-10" db="EMBL/GenBank/DDBJ databases">
        <authorList>
            <person name="Gilroy R."/>
        </authorList>
    </citation>
    <scope>NUCLEOTIDE SEQUENCE</scope>
    <source>
        <strain evidence="4">CHK136-897</strain>
    </source>
</reference>
<feature type="domain" description="Rod shape-determining protein MreC beta-barrel core" evidence="3">
    <location>
        <begin position="125"/>
        <end position="239"/>
    </location>
</feature>
<comment type="caution">
    <text evidence="4">The sequence shown here is derived from an EMBL/GenBank/DDBJ whole genome shotgun (WGS) entry which is preliminary data.</text>
</comment>
<organism evidence="4 5">
    <name type="scientific">Candidatus Enterousia avicola</name>
    <dbReference type="NCBI Taxonomy" id="2840787"/>
    <lineage>
        <taxon>Bacteria</taxon>
        <taxon>Pseudomonadati</taxon>
        <taxon>Pseudomonadota</taxon>
        <taxon>Alphaproteobacteria</taxon>
        <taxon>Candidatus Enterousia</taxon>
    </lineage>
</organism>
<dbReference type="Proteomes" id="UP000824142">
    <property type="component" value="Unassembled WGS sequence"/>
</dbReference>
<sequence>MSSRLRTIIKSALAAAVLPVLFIYIMIAKPDYAIMNGLAHVVLPVANWVGNVITWPVRFVGSTIENVRELSNLRTENEELRVRLDDALRNKNLCDIAIAENQKLARELDIVQSQPRDAVVADVTYDNTAFHHSTFFINKGIKQGLEKGMIVVSTDGMLAGIITDVAPYFSRVRALTDSNSNIAVRIAGSEVYGFLQGNGSDTPTMGFFSDPEFQASSGIKLITSNISGVLPNGIAVGEMLNDTDVKVLQPKSLSRVVVLKFDAQDEYKQ</sequence>
<evidence type="ECO:0000256" key="1">
    <source>
        <dbReference type="PIRNR" id="PIRNR038471"/>
    </source>
</evidence>
<dbReference type="PIRSF" id="PIRSF038471">
    <property type="entry name" value="MreC"/>
    <property type="match status" value="1"/>
</dbReference>
<dbReference type="Gene3D" id="2.40.10.340">
    <property type="entry name" value="Rod shape-determining protein MreC, domain 1"/>
    <property type="match status" value="1"/>
</dbReference>
<gene>
    <name evidence="4" type="ORF">IAC63_03035</name>
</gene>
<dbReference type="Pfam" id="PF04085">
    <property type="entry name" value="MreC"/>
    <property type="match status" value="1"/>
</dbReference>
<protein>
    <recommendedName>
        <fullName evidence="1">Cell shape-determining protein MreC</fullName>
    </recommendedName>
    <alternativeName>
        <fullName evidence="1">Cell shape protein MreC</fullName>
    </alternativeName>
</protein>
<keyword evidence="1" id="KW-0133">Cell shape</keyword>